<name>X1L817_9ZZZZ</name>
<comment type="caution">
    <text evidence="1">The sequence shown here is derived from an EMBL/GenBank/DDBJ whole genome shotgun (WGS) entry which is preliminary data.</text>
</comment>
<sequence length="59" mass="7087">MNNTVHKALNLARLPVPPFRPIVNFTKFKFEDYIIFGFNNSKNKIFYCQQTIILLKYNY</sequence>
<dbReference type="AlphaFoldDB" id="X1L817"/>
<evidence type="ECO:0000313" key="1">
    <source>
        <dbReference type="EMBL" id="GAH98549.1"/>
    </source>
</evidence>
<reference evidence="1" key="1">
    <citation type="journal article" date="2014" name="Front. Microbiol.">
        <title>High frequency of phylogenetically diverse reductive dehalogenase-homologous genes in deep subseafloor sedimentary metagenomes.</title>
        <authorList>
            <person name="Kawai M."/>
            <person name="Futagami T."/>
            <person name="Toyoda A."/>
            <person name="Takaki Y."/>
            <person name="Nishi S."/>
            <person name="Hori S."/>
            <person name="Arai W."/>
            <person name="Tsubouchi T."/>
            <person name="Morono Y."/>
            <person name="Uchiyama I."/>
            <person name="Ito T."/>
            <person name="Fujiyama A."/>
            <person name="Inagaki F."/>
            <person name="Takami H."/>
        </authorList>
    </citation>
    <scope>NUCLEOTIDE SEQUENCE</scope>
    <source>
        <strain evidence="1">Expedition CK06-06</strain>
    </source>
</reference>
<accession>X1L817</accession>
<dbReference type="EMBL" id="BARV01003010">
    <property type="protein sequence ID" value="GAH98549.1"/>
    <property type="molecule type" value="Genomic_DNA"/>
</dbReference>
<organism evidence="1">
    <name type="scientific">marine sediment metagenome</name>
    <dbReference type="NCBI Taxonomy" id="412755"/>
    <lineage>
        <taxon>unclassified sequences</taxon>
        <taxon>metagenomes</taxon>
        <taxon>ecological metagenomes</taxon>
    </lineage>
</organism>
<proteinExistence type="predicted"/>
<gene>
    <name evidence="1" type="ORF">S06H3_07425</name>
</gene>
<protein>
    <submittedName>
        <fullName evidence="1">Uncharacterized protein</fullName>
    </submittedName>
</protein>